<accession>A0A1S6HR62</accession>
<gene>
    <name evidence="2" type="ORF">Sps_02854</name>
</gene>
<dbReference type="STRING" id="225848.Sps_02854"/>
<dbReference type="InterPro" id="IPR045179">
    <property type="entry name" value="YgfZ/GcvT"/>
</dbReference>
<dbReference type="Gene3D" id="3.30.70.1630">
    <property type="match status" value="1"/>
</dbReference>
<dbReference type="NCBIfam" id="TIGR03317">
    <property type="entry name" value="ygfZ_signature"/>
    <property type="match status" value="1"/>
</dbReference>
<dbReference type="AlphaFoldDB" id="A0A1S6HR62"/>
<protein>
    <submittedName>
        <fullName evidence="2">Folate-binding protein YgfZ</fullName>
    </submittedName>
</protein>
<organism evidence="2 3">
    <name type="scientific">Shewanella psychrophila</name>
    <dbReference type="NCBI Taxonomy" id="225848"/>
    <lineage>
        <taxon>Bacteria</taxon>
        <taxon>Pseudomonadati</taxon>
        <taxon>Pseudomonadota</taxon>
        <taxon>Gammaproteobacteria</taxon>
        <taxon>Alteromonadales</taxon>
        <taxon>Shewanellaceae</taxon>
        <taxon>Shewanella</taxon>
    </lineage>
</organism>
<name>A0A1S6HR62_9GAMM</name>
<dbReference type="InterPro" id="IPR048451">
    <property type="entry name" value="YgfZ_barrel"/>
</dbReference>
<dbReference type="KEGG" id="spsw:Sps_02854"/>
<sequence>MTLSVSQPSWNLNDPIPSLFFSNLSHLGLMSVTGEQGRSFIHGQVTTDISSLESDQWRWGAHCDPKGKMLASFRTFALEDALIMMMPSDTLALDLSQLAKYAVFSKVDLVDVTDKYLLLGVAGEQAQTWINERFGPADNTDIDKEVTEISGGLLLKDNDRFIIMMDKEAAAPFLTSINQEIVDATAWQALEIQSGYPNLAASHQSQFVPQMCNLQGINGISFQKGCYMGQETIARMKYRGGNKRALYILSGTSCETVSLETRLELALDDGFKRAGTIIEVVQSGEQVLLTAVLPNDTQNSAKLRIAGNETSSLAITPLPYSLEDES</sequence>
<dbReference type="SUPFAM" id="SSF101790">
    <property type="entry name" value="Aminomethyltransferase beta-barrel domain"/>
    <property type="match status" value="1"/>
</dbReference>
<dbReference type="Proteomes" id="UP000189545">
    <property type="component" value="Chromosome"/>
</dbReference>
<dbReference type="NCBIfam" id="NF007110">
    <property type="entry name" value="PRK09559.1"/>
    <property type="match status" value="1"/>
</dbReference>
<keyword evidence="3" id="KW-1185">Reference proteome</keyword>
<dbReference type="Pfam" id="PF21130">
    <property type="entry name" value="YgfZ_barrel"/>
    <property type="match status" value="1"/>
</dbReference>
<evidence type="ECO:0000313" key="2">
    <source>
        <dbReference type="EMBL" id="AQS38003.1"/>
    </source>
</evidence>
<dbReference type="RefSeq" id="WP_077753105.1">
    <property type="nucleotide sequence ID" value="NZ_CP014782.1"/>
</dbReference>
<reference evidence="2 3" key="1">
    <citation type="submission" date="2016-03" db="EMBL/GenBank/DDBJ databases">
        <title>Complete genome sequence of Shewanella psychrophila WP2, a deep sea bacterium isolated from west Pacific sediment.</title>
        <authorList>
            <person name="Xu G."/>
            <person name="Jian H."/>
        </authorList>
    </citation>
    <scope>NUCLEOTIDE SEQUENCE [LARGE SCALE GENOMIC DNA]</scope>
    <source>
        <strain evidence="2 3">WP2</strain>
    </source>
</reference>
<evidence type="ECO:0000259" key="1">
    <source>
        <dbReference type="Pfam" id="PF21130"/>
    </source>
</evidence>
<dbReference type="SUPFAM" id="SSF103025">
    <property type="entry name" value="Folate-binding domain"/>
    <property type="match status" value="1"/>
</dbReference>
<dbReference type="Gene3D" id="3.30.70.1400">
    <property type="entry name" value="Aminomethyltransferase beta-barrel domains"/>
    <property type="match status" value="1"/>
</dbReference>
<dbReference type="InterPro" id="IPR029043">
    <property type="entry name" value="GcvT/YgfZ_C"/>
</dbReference>
<dbReference type="Gene3D" id="2.40.30.160">
    <property type="match status" value="1"/>
</dbReference>
<dbReference type="OrthoDB" id="9796287at2"/>
<dbReference type="PANTHER" id="PTHR22602:SF0">
    <property type="entry name" value="TRANSFERASE CAF17, MITOCHONDRIAL-RELATED"/>
    <property type="match status" value="1"/>
</dbReference>
<dbReference type="GO" id="GO:0016226">
    <property type="term" value="P:iron-sulfur cluster assembly"/>
    <property type="evidence" value="ECO:0007669"/>
    <property type="project" value="TreeGrafter"/>
</dbReference>
<dbReference type="InterPro" id="IPR017703">
    <property type="entry name" value="YgfZ/GCV_T_CS"/>
</dbReference>
<feature type="domain" description="tRNA-modifying protein YgfZ-like beta-barrel" evidence="1">
    <location>
        <begin position="242"/>
        <end position="307"/>
    </location>
</feature>
<evidence type="ECO:0000313" key="3">
    <source>
        <dbReference type="Proteomes" id="UP000189545"/>
    </source>
</evidence>
<proteinExistence type="predicted"/>
<dbReference type="EMBL" id="CP014782">
    <property type="protein sequence ID" value="AQS38003.1"/>
    <property type="molecule type" value="Genomic_DNA"/>
</dbReference>
<dbReference type="PANTHER" id="PTHR22602">
    <property type="entry name" value="TRANSFERASE CAF17, MITOCHONDRIAL-RELATED"/>
    <property type="match status" value="1"/>
</dbReference>